<evidence type="ECO:0000259" key="5">
    <source>
        <dbReference type="PROSITE" id="PS51294"/>
    </source>
</evidence>
<comment type="subcellular location">
    <subcellularLocation>
        <location evidence="1">Nucleus</location>
    </subcellularLocation>
</comment>
<dbReference type="InterPro" id="IPR017930">
    <property type="entry name" value="Myb_dom"/>
</dbReference>
<dbReference type="PANTHER" id="PTHR10641">
    <property type="entry name" value="MYB FAMILY TRANSCRIPTION FACTOR"/>
    <property type="match status" value="1"/>
</dbReference>
<dbReference type="PROSITE" id="PS50090">
    <property type="entry name" value="MYB_LIKE"/>
    <property type="match status" value="2"/>
</dbReference>
<dbReference type="Gene3D" id="1.10.10.60">
    <property type="entry name" value="Homeodomain-like"/>
    <property type="match status" value="2"/>
</dbReference>
<reference evidence="6 7" key="1">
    <citation type="submission" date="2017-09" db="EMBL/GenBank/DDBJ databases">
        <title>WGS assembly of Aquilegia coerulea Goldsmith.</title>
        <authorList>
            <person name="Hodges S."/>
            <person name="Kramer E."/>
            <person name="Nordborg M."/>
            <person name="Tomkins J."/>
            <person name="Borevitz J."/>
            <person name="Derieg N."/>
            <person name="Yan J."/>
            <person name="Mihaltcheva S."/>
            <person name="Hayes R.D."/>
            <person name="Rokhsar D."/>
        </authorList>
    </citation>
    <scope>NUCLEOTIDE SEQUENCE [LARGE SCALE GENOMIC DNA]</scope>
    <source>
        <strain evidence="7">cv. Goldsmith</strain>
    </source>
</reference>
<organism evidence="6 7">
    <name type="scientific">Aquilegia coerulea</name>
    <name type="common">Rocky mountain columbine</name>
    <dbReference type="NCBI Taxonomy" id="218851"/>
    <lineage>
        <taxon>Eukaryota</taxon>
        <taxon>Viridiplantae</taxon>
        <taxon>Streptophyta</taxon>
        <taxon>Embryophyta</taxon>
        <taxon>Tracheophyta</taxon>
        <taxon>Spermatophyta</taxon>
        <taxon>Magnoliopsida</taxon>
        <taxon>Ranunculales</taxon>
        <taxon>Ranunculaceae</taxon>
        <taxon>Thalictroideae</taxon>
        <taxon>Aquilegia</taxon>
    </lineage>
</organism>
<dbReference type="InParanoid" id="A0A2G5D1Y7"/>
<dbReference type="Pfam" id="PF00249">
    <property type="entry name" value="Myb_DNA-binding"/>
    <property type="match status" value="2"/>
</dbReference>
<dbReference type="InterPro" id="IPR015495">
    <property type="entry name" value="Myb_TF_plants"/>
</dbReference>
<name>A0A2G5D1Y7_AQUCA</name>
<gene>
    <name evidence="6" type="ORF">AQUCO_03000246v1</name>
</gene>
<sequence length="298" mass="34038">MGRSSICEKTGLTRGTWTPEEDRLLTAYIKRYGHWNWRELPKYAALCIWLIFLFGDEGLGRLPESEEVTDSNKIAMQSLNSELGLSRCGKSCRLRWMNYLRPNIKRGDYTREEDELIINLHAELGNRWSAIAARLPGRTDNEIKNHWHTHLQKRTKRTTIVKEAKPKPNIEHGAVGRRESAVPNCVHPNDITPLILESSAVIPISPPKSSDFSSSSTYDSEVVISENQGITDDSEISSDGFIEYDGNFWTEPFLVEDSYKVNDTMPVFVNEYSVSPLAEALYPYDLYNGCDMDMLFNY</sequence>
<evidence type="ECO:0000256" key="2">
    <source>
        <dbReference type="ARBA" id="ARBA00023125"/>
    </source>
</evidence>
<evidence type="ECO:0000256" key="1">
    <source>
        <dbReference type="ARBA" id="ARBA00004123"/>
    </source>
</evidence>
<dbReference type="CDD" id="cd00167">
    <property type="entry name" value="SANT"/>
    <property type="match status" value="2"/>
</dbReference>
<dbReference type="GO" id="GO:0005634">
    <property type="term" value="C:nucleus"/>
    <property type="evidence" value="ECO:0007669"/>
    <property type="project" value="UniProtKB-SubCell"/>
</dbReference>
<keyword evidence="3" id="KW-0539">Nucleus</keyword>
<keyword evidence="7" id="KW-1185">Reference proteome</keyword>
<dbReference type="Proteomes" id="UP000230069">
    <property type="component" value="Unassembled WGS sequence"/>
</dbReference>
<evidence type="ECO:0000313" key="6">
    <source>
        <dbReference type="EMBL" id="PIA37536.1"/>
    </source>
</evidence>
<dbReference type="OrthoDB" id="2143914at2759"/>
<dbReference type="PROSITE" id="PS51294">
    <property type="entry name" value="HTH_MYB"/>
    <property type="match status" value="1"/>
</dbReference>
<evidence type="ECO:0000259" key="4">
    <source>
        <dbReference type="PROSITE" id="PS50090"/>
    </source>
</evidence>
<dbReference type="GO" id="GO:0003677">
    <property type="term" value="F:DNA binding"/>
    <property type="evidence" value="ECO:0007669"/>
    <property type="project" value="UniProtKB-KW"/>
</dbReference>
<protein>
    <submittedName>
        <fullName evidence="6">Uncharacterized protein</fullName>
    </submittedName>
</protein>
<feature type="domain" description="Myb-like" evidence="4">
    <location>
        <begin position="101"/>
        <end position="151"/>
    </location>
</feature>
<feature type="domain" description="HTH myb-type" evidence="5">
    <location>
        <begin position="101"/>
        <end position="155"/>
    </location>
</feature>
<dbReference type="PANTHER" id="PTHR10641:SF1413">
    <property type="entry name" value="MYB-RELATED PROTEIN MYB4"/>
    <property type="match status" value="1"/>
</dbReference>
<accession>A0A2G5D1Y7</accession>
<keyword evidence="2" id="KW-0238">DNA-binding</keyword>
<dbReference type="AlphaFoldDB" id="A0A2G5D1Y7"/>
<evidence type="ECO:0000313" key="7">
    <source>
        <dbReference type="Proteomes" id="UP000230069"/>
    </source>
</evidence>
<dbReference type="SUPFAM" id="SSF46689">
    <property type="entry name" value="Homeodomain-like"/>
    <property type="match status" value="2"/>
</dbReference>
<dbReference type="InterPro" id="IPR009057">
    <property type="entry name" value="Homeodomain-like_sf"/>
</dbReference>
<dbReference type="SMART" id="SM00717">
    <property type="entry name" value="SANT"/>
    <property type="match status" value="2"/>
</dbReference>
<dbReference type="EMBL" id="KZ305047">
    <property type="protein sequence ID" value="PIA37536.1"/>
    <property type="molecule type" value="Genomic_DNA"/>
</dbReference>
<proteinExistence type="predicted"/>
<dbReference type="InterPro" id="IPR001005">
    <property type="entry name" value="SANT/Myb"/>
</dbReference>
<feature type="domain" description="Myb-like" evidence="4">
    <location>
        <begin position="9"/>
        <end position="100"/>
    </location>
</feature>
<evidence type="ECO:0000256" key="3">
    <source>
        <dbReference type="ARBA" id="ARBA00023242"/>
    </source>
</evidence>